<proteinExistence type="inferred from homology"/>
<evidence type="ECO:0000313" key="8">
    <source>
        <dbReference type="EMBL" id="AWK14748.1"/>
    </source>
</evidence>
<keyword evidence="2 6" id="KW-0929">Antimicrobial</keyword>
<keyword evidence="3 6" id="KW-0081">Bacteriolytic enzyme</keyword>
<dbReference type="SUPFAM" id="SSF53955">
    <property type="entry name" value="Lysozyme-like"/>
    <property type="match status" value="1"/>
</dbReference>
<dbReference type="InterPro" id="IPR023346">
    <property type="entry name" value="Lysozyme-like_dom_sf"/>
</dbReference>
<accession>A0A2U8I6H5</accession>
<dbReference type="InterPro" id="IPR023347">
    <property type="entry name" value="Lysozyme_dom_sf"/>
</dbReference>
<name>A0A2U8I6H5_9GAMM</name>
<dbReference type="HAMAP" id="MF_04136">
    <property type="entry name" value="SAR_ENDOLYSIN"/>
    <property type="match status" value="1"/>
</dbReference>
<reference evidence="8 9" key="1">
    <citation type="submission" date="2017-05" db="EMBL/GenBank/DDBJ databases">
        <title>Genome sequence of Candidatus Fukatsuia symbiotica and Candidatus Hamiltonella defensa from Acyrthosiphon pisum strain 5D.</title>
        <authorList>
            <person name="Patel V.A."/>
            <person name="Chevignon G."/>
            <person name="Russell J.A."/>
            <person name="Oliver K.M."/>
        </authorList>
    </citation>
    <scope>NUCLEOTIDE SEQUENCE [LARGE SCALE GENOMIC DNA]</scope>
    <source>
        <strain evidence="8 9">5D</strain>
    </source>
</reference>
<sequence length="172" mass="18857">MRPLSKKIQTLIVAGASTAILLAQFLQEKEGNRLSAYQDGANVWTICRGATRVDGQPVRQGLQLSREKCEQVNKMEVDKAIAWVEQHIKVPLTDVQKAGIASFCPYNIGAGKCTASTFYRKLNAGDTLGACAEIKRWIFDGGKDCRIRANNCAGQPLRRAQESVLSCWGLDA</sequence>
<keyword evidence="4 6" id="KW-0378">Hydrolase</keyword>
<dbReference type="HAMAP" id="MF_04110">
    <property type="entry name" value="ENDOLYSIN_T4"/>
    <property type="match status" value="1"/>
</dbReference>
<evidence type="ECO:0000313" key="7">
    <source>
        <dbReference type="EMBL" id="AWK13477.1"/>
    </source>
</evidence>
<dbReference type="EMBL" id="CP021659">
    <property type="protein sequence ID" value="AWK13477.1"/>
    <property type="molecule type" value="Genomic_DNA"/>
</dbReference>
<evidence type="ECO:0000313" key="9">
    <source>
        <dbReference type="Proteomes" id="UP000261875"/>
    </source>
</evidence>
<evidence type="ECO:0000256" key="4">
    <source>
        <dbReference type="ARBA" id="ARBA00022801"/>
    </source>
</evidence>
<dbReference type="PANTHER" id="PTHR38107">
    <property type="match status" value="1"/>
</dbReference>
<dbReference type="InterPro" id="IPR051018">
    <property type="entry name" value="Bacteriophage_GH24"/>
</dbReference>
<dbReference type="OrthoDB" id="8141296at2"/>
<keyword evidence="5 6" id="KW-0326">Glycosidase</keyword>
<dbReference type="InterPro" id="IPR043688">
    <property type="entry name" value="SAR_endolysin-like"/>
</dbReference>
<evidence type="ECO:0000256" key="1">
    <source>
        <dbReference type="ARBA" id="ARBA00000632"/>
    </source>
</evidence>
<evidence type="ECO:0000256" key="3">
    <source>
        <dbReference type="ARBA" id="ARBA00022638"/>
    </source>
</evidence>
<dbReference type="InterPro" id="IPR002196">
    <property type="entry name" value="Glyco_hydro_24"/>
</dbReference>
<evidence type="ECO:0000256" key="2">
    <source>
        <dbReference type="ARBA" id="ARBA00022529"/>
    </source>
</evidence>
<dbReference type="EC" id="3.2.1.17" evidence="6"/>
<protein>
    <recommendedName>
        <fullName evidence="6">Lysozyme</fullName>
        <ecNumber evidence="6">3.2.1.17</ecNumber>
    </recommendedName>
</protein>
<dbReference type="InterPro" id="IPR034690">
    <property type="entry name" value="Endolysin_T4_type"/>
</dbReference>
<evidence type="ECO:0000256" key="5">
    <source>
        <dbReference type="ARBA" id="ARBA00023295"/>
    </source>
</evidence>
<dbReference type="Pfam" id="PF00959">
    <property type="entry name" value="Phage_lysozyme"/>
    <property type="match status" value="1"/>
</dbReference>
<dbReference type="PANTHER" id="PTHR38107:SF3">
    <property type="entry name" value="LYSOZYME RRRD-RELATED"/>
    <property type="match status" value="1"/>
</dbReference>
<comment type="catalytic activity">
    <reaction evidence="1 6">
        <text>Hydrolysis of (1-&gt;4)-beta-linkages between N-acetylmuramic acid and N-acetyl-D-glucosamine residues in a peptidoglycan and between N-acetyl-D-glucosamine residues in chitodextrins.</text>
        <dbReference type="EC" id="3.2.1.17"/>
    </reaction>
</comment>
<organism evidence="8 9">
    <name type="scientific">Candidatus Fukatsuia symbiotica</name>
    <dbReference type="NCBI Taxonomy" id="1878942"/>
    <lineage>
        <taxon>Bacteria</taxon>
        <taxon>Pseudomonadati</taxon>
        <taxon>Pseudomonadota</taxon>
        <taxon>Gammaproteobacteria</taxon>
        <taxon>Enterobacterales</taxon>
        <taxon>Yersiniaceae</taxon>
        <taxon>Candidatus Fukatsuia</taxon>
    </lineage>
</organism>
<dbReference type="RefSeq" id="WP_119797042.1">
    <property type="nucleotide sequence ID" value="NZ_CP021659.1"/>
</dbReference>
<dbReference type="EMBL" id="CP021659">
    <property type="protein sequence ID" value="AWK14748.1"/>
    <property type="molecule type" value="Genomic_DNA"/>
</dbReference>
<comment type="similarity">
    <text evidence="6">Belongs to the glycosyl hydrolase 24 family.</text>
</comment>
<dbReference type="KEGG" id="fsm:CCS41_10095"/>
<dbReference type="Proteomes" id="UP000261875">
    <property type="component" value="Chromosome"/>
</dbReference>
<dbReference type="GO" id="GO:0016998">
    <property type="term" value="P:cell wall macromolecule catabolic process"/>
    <property type="evidence" value="ECO:0007669"/>
    <property type="project" value="InterPro"/>
</dbReference>
<gene>
    <name evidence="7" type="ORF">CCS41_01550</name>
    <name evidence="8" type="ORF">CCS41_10095</name>
</gene>
<dbReference type="GO" id="GO:0009253">
    <property type="term" value="P:peptidoglycan catabolic process"/>
    <property type="evidence" value="ECO:0007669"/>
    <property type="project" value="InterPro"/>
</dbReference>
<dbReference type="Gene3D" id="1.10.530.40">
    <property type="match status" value="1"/>
</dbReference>
<dbReference type="CDD" id="cd16900">
    <property type="entry name" value="endolysin_R21-like"/>
    <property type="match status" value="1"/>
</dbReference>
<dbReference type="GO" id="GO:0003796">
    <property type="term" value="F:lysozyme activity"/>
    <property type="evidence" value="ECO:0007669"/>
    <property type="project" value="UniProtKB-EC"/>
</dbReference>
<dbReference type="GO" id="GO:0042742">
    <property type="term" value="P:defense response to bacterium"/>
    <property type="evidence" value="ECO:0007669"/>
    <property type="project" value="UniProtKB-KW"/>
</dbReference>
<dbReference type="KEGG" id="fsm:CCS41_01550"/>
<dbReference type="AlphaFoldDB" id="A0A2U8I6H5"/>
<keyword evidence="9" id="KW-1185">Reference proteome</keyword>
<dbReference type="GO" id="GO:0031640">
    <property type="term" value="P:killing of cells of another organism"/>
    <property type="evidence" value="ECO:0007669"/>
    <property type="project" value="UniProtKB-KW"/>
</dbReference>
<evidence type="ECO:0000256" key="6">
    <source>
        <dbReference type="RuleBase" id="RU003788"/>
    </source>
</evidence>